<dbReference type="RefSeq" id="WP_237855400.1">
    <property type="nucleotide sequence ID" value="NZ_JAKLWS010000024.1"/>
</dbReference>
<reference evidence="1" key="2">
    <citation type="submission" date="2024-05" db="EMBL/GenBank/DDBJ databases">
        <title>Rhodohalobacter halophilus gen. nov., sp. nov., a moderately halophilic member of the family Balneolaceae.</title>
        <authorList>
            <person name="Xia J."/>
        </authorList>
    </citation>
    <scope>NUCLEOTIDE SEQUENCE</scope>
    <source>
        <strain evidence="1">WB101</strain>
    </source>
</reference>
<name>A0ABS9KGT2_9BACT</name>
<comment type="caution">
    <text evidence="1">The sequence shown here is derived from an EMBL/GenBank/DDBJ whole genome shotgun (WGS) entry which is preliminary data.</text>
</comment>
<keyword evidence="2" id="KW-1185">Reference proteome</keyword>
<evidence type="ECO:0000313" key="1">
    <source>
        <dbReference type="EMBL" id="MCG2590043.1"/>
    </source>
</evidence>
<proteinExistence type="predicted"/>
<sequence>MKKILIKLGLLDQPKGQIRKDVEIIPIQPNLELVVYWKVLRIGKGPTAILQAFGNEIIKFDCFGKNDGHYHLAPNIVERIFFEEETAFGQINKTAKELVNNSQTYLERQQEDHIRNIKIDQEKFSNAVEMAKKKMNFFLQTVPELKDLR</sequence>
<protein>
    <submittedName>
        <fullName evidence="1">Uncharacterized protein</fullName>
    </submittedName>
</protein>
<reference evidence="1" key="1">
    <citation type="submission" date="2022-01" db="EMBL/GenBank/DDBJ databases">
        <authorList>
            <person name="Wang Y."/>
        </authorList>
    </citation>
    <scope>NUCLEOTIDE SEQUENCE</scope>
    <source>
        <strain evidence="1">WB101</strain>
    </source>
</reference>
<organism evidence="1 2">
    <name type="scientific">Rhodohalobacter sulfatireducens</name>
    <dbReference type="NCBI Taxonomy" id="2911366"/>
    <lineage>
        <taxon>Bacteria</taxon>
        <taxon>Pseudomonadati</taxon>
        <taxon>Balneolota</taxon>
        <taxon>Balneolia</taxon>
        <taxon>Balneolales</taxon>
        <taxon>Balneolaceae</taxon>
        <taxon>Rhodohalobacter</taxon>
    </lineage>
</organism>
<dbReference type="Proteomes" id="UP001165366">
    <property type="component" value="Unassembled WGS sequence"/>
</dbReference>
<dbReference type="EMBL" id="JAKLWS010000024">
    <property type="protein sequence ID" value="MCG2590043.1"/>
    <property type="molecule type" value="Genomic_DNA"/>
</dbReference>
<accession>A0ABS9KGT2</accession>
<evidence type="ECO:0000313" key="2">
    <source>
        <dbReference type="Proteomes" id="UP001165366"/>
    </source>
</evidence>
<gene>
    <name evidence="1" type="ORF">L6773_15805</name>
</gene>